<keyword evidence="4 7" id="KW-0812">Transmembrane</keyword>
<evidence type="ECO:0000313" key="9">
    <source>
        <dbReference type="Proteomes" id="UP000586722"/>
    </source>
</evidence>
<sequence>MTSLIDVIFLLLLYFMLASSFSRYHQLPVSSAVAGAGAGARPALLRLHGEGKMDLNGQPLESAALEAALAPFANDPLKIVAVWTGPGAAVQDSVAVLAAARKAGVKAVLVSGLN</sequence>
<evidence type="ECO:0000313" key="8">
    <source>
        <dbReference type="EMBL" id="NBN79920.1"/>
    </source>
</evidence>
<dbReference type="GO" id="GO:0015031">
    <property type="term" value="P:protein transport"/>
    <property type="evidence" value="ECO:0007669"/>
    <property type="project" value="UniProtKB-KW"/>
</dbReference>
<dbReference type="Proteomes" id="UP000586722">
    <property type="component" value="Unassembled WGS sequence"/>
</dbReference>
<evidence type="ECO:0000256" key="7">
    <source>
        <dbReference type="RuleBase" id="RU003879"/>
    </source>
</evidence>
<dbReference type="GO" id="GO:0022857">
    <property type="term" value="F:transmembrane transporter activity"/>
    <property type="evidence" value="ECO:0007669"/>
    <property type="project" value="InterPro"/>
</dbReference>
<evidence type="ECO:0000256" key="4">
    <source>
        <dbReference type="ARBA" id="ARBA00022692"/>
    </source>
</evidence>
<dbReference type="Pfam" id="PF02472">
    <property type="entry name" value="ExbD"/>
    <property type="match status" value="1"/>
</dbReference>
<evidence type="ECO:0000256" key="2">
    <source>
        <dbReference type="ARBA" id="ARBA00005811"/>
    </source>
</evidence>
<protein>
    <submittedName>
        <fullName evidence="8">Uncharacterized protein</fullName>
    </submittedName>
</protein>
<keyword evidence="6" id="KW-0472">Membrane</keyword>
<keyword evidence="7" id="KW-0653">Protein transport</keyword>
<dbReference type="GO" id="GO:0005886">
    <property type="term" value="C:plasma membrane"/>
    <property type="evidence" value="ECO:0007669"/>
    <property type="project" value="UniProtKB-SubCell"/>
</dbReference>
<evidence type="ECO:0000256" key="1">
    <source>
        <dbReference type="ARBA" id="ARBA00004162"/>
    </source>
</evidence>
<dbReference type="PANTHER" id="PTHR30558">
    <property type="entry name" value="EXBD MEMBRANE COMPONENT OF PMF-DRIVEN MACROMOLECULE IMPORT SYSTEM"/>
    <property type="match status" value="1"/>
</dbReference>
<keyword evidence="9" id="KW-1185">Reference proteome</keyword>
<evidence type="ECO:0000256" key="3">
    <source>
        <dbReference type="ARBA" id="ARBA00022475"/>
    </source>
</evidence>
<reference evidence="9" key="1">
    <citation type="submission" date="2020-01" db="EMBL/GenBank/DDBJ databases">
        <authorList>
            <person name="Fang Y."/>
            <person name="Sun R."/>
            <person name="Nie L."/>
            <person name="He J."/>
            <person name="Hao L."/>
            <person name="Wang L."/>
            <person name="Su S."/>
            <person name="Lv E."/>
            <person name="Zhang Z."/>
            <person name="Xie R."/>
            <person name="Liu H."/>
        </authorList>
    </citation>
    <scope>NUCLEOTIDE SEQUENCE [LARGE SCALE GENOMIC DNA]</scope>
    <source>
        <strain evidence="9">XCT-53</strain>
    </source>
</reference>
<dbReference type="EMBL" id="JAABLQ010000002">
    <property type="protein sequence ID" value="NBN79920.1"/>
    <property type="molecule type" value="Genomic_DNA"/>
</dbReference>
<accession>A0A7X5JAZ8</accession>
<comment type="caution">
    <text evidence="8">The sequence shown here is derived from an EMBL/GenBank/DDBJ whole genome shotgun (WGS) entry which is preliminary data.</text>
</comment>
<comment type="subcellular location">
    <subcellularLocation>
        <location evidence="1">Cell membrane</location>
        <topology evidence="1">Single-pass membrane protein</topology>
    </subcellularLocation>
    <subcellularLocation>
        <location evidence="7">Cell membrane</location>
        <topology evidence="7">Single-pass type II membrane protein</topology>
    </subcellularLocation>
</comment>
<organism evidence="8 9">
    <name type="scientific">Pannonibacter tanglangensis</name>
    <dbReference type="NCBI Taxonomy" id="2750084"/>
    <lineage>
        <taxon>Bacteria</taxon>
        <taxon>Pseudomonadati</taxon>
        <taxon>Pseudomonadota</taxon>
        <taxon>Alphaproteobacteria</taxon>
        <taxon>Hyphomicrobiales</taxon>
        <taxon>Stappiaceae</taxon>
        <taxon>Pannonibacter</taxon>
    </lineage>
</organism>
<proteinExistence type="inferred from homology"/>
<dbReference type="InterPro" id="IPR003400">
    <property type="entry name" value="ExbD"/>
</dbReference>
<name>A0A7X5JAZ8_9HYPH</name>
<comment type="similarity">
    <text evidence="2 7">Belongs to the ExbD/TolR family.</text>
</comment>
<dbReference type="PANTHER" id="PTHR30558:SF3">
    <property type="entry name" value="BIOPOLYMER TRANSPORT PROTEIN EXBD-RELATED"/>
    <property type="match status" value="1"/>
</dbReference>
<keyword evidence="7" id="KW-0813">Transport</keyword>
<evidence type="ECO:0000256" key="6">
    <source>
        <dbReference type="ARBA" id="ARBA00023136"/>
    </source>
</evidence>
<keyword evidence="5" id="KW-1133">Transmembrane helix</keyword>
<gene>
    <name evidence="8" type="ORF">GWI72_16705</name>
</gene>
<keyword evidence="3" id="KW-1003">Cell membrane</keyword>
<evidence type="ECO:0000256" key="5">
    <source>
        <dbReference type="ARBA" id="ARBA00022989"/>
    </source>
</evidence>
<dbReference type="AlphaFoldDB" id="A0A7X5JAZ8"/>